<evidence type="ECO:0000313" key="2">
    <source>
        <dbReference type="EMBL" id="TFE90077.1"/>
    </source>
</evidence>
<comment type="caution">
    <text evidence="2">The sequence shown here is derived from an EMBL/GenBank/DDBJ whole genome shotgun (WGS) entry which is preliminary data.</text>
</comment>
<name>A0A4Y8Q7Y1_9BACL</name>
<gene>
    <name evidence="2" type="ORF">B5M42_05255</name>
</gene>
<organism evidence="2 3">
    <name type="scientific">Paenibacillus athensensis</name>
    <dbReference type="NCBI Taxonomy" id="1967502"/>
    <lineage>
        <taxon>Bacteria</taxon>
        <taxon>Bacillati</taxon>
        <taxon>Bacillota</taxon>
        <taxon>Bacilli</taxon>
        <taxon>Bacillales</taxon>
        <taxon>Paenibacillaceae</taxon>
        <taxon>Paenibacillus</taxon>
    </lineage>
</organism>
<sequence>MKNERGSALASVTYLVLLLSMITVPLLMFVNQGATNATRNAEGEKAYYAAESGSAILKRALTEAINTSQIRMNEATINTLVTAINNKQLRVNNLPLTLSNLQNTRTVVNGQSLFATEQTTTVAYTFSNRSRTQSSKLRFKVDPGSANTNPYAYNTNSIFGINAVVPNQSMVTNKLQDGSSSTPKNAPQQAITGAEYNNQFNAYFDAQVAARPQPLTPEALTPAPSPPLSNYTLAPGALNINNNRNGAAAQGNISVKWGGGNSNSTLVINGDLISAGDINFQDFQDITINGNLIAGGNINFSNYINNLKVTGSIMTGGSSGFSMPGGASKIDIGGSLTSTSNITMASFNNDMTVGGSILASQTYTVGQGSKLIVSSGEISAKTLTFNGSVGEISVAKSLKARDSISFNASINKFTVGGNVSSMGDVDFNQNVGQLTMPAGSIISGGSLRMFSIGTLTLNGSLSAAVDINLRNTITTSNITGSGSMLAGNDITVNYVDNLHMTGSVSSGRNVTFNNGSTGNFTMGGSIYAPGQLTWPYIAGLSVSGSVYAGSTNMTGTIGTLAIGGTFLSKGELNFKYINKLSVAGFIGSEGQISFVDMGSTPKPSFGGITTPVGVTMPSYMTYPIVLNYNPPGGTAGNVGSNPIVTFDNWGS</sequence>
<keyword evidence="1" id="KW-0812">Transmembrane</keyword>
<feature type="transmembrane region" description="Helical" evidence="1">
    <location>
        <begin position="12"/>
        <end position="30"/>
    </location>
</feature>
<accession>A0A4Y8Q7Y1</accession>
<reference evidence="2 3" key="1">
    <citation type="submission" date="2017-03" db="EMBL/GenBank/DDBJ databases">
        <title>Isolation of Levoglucosan Utilizing Bacteria.</title>
        <authorList>
            <person name="Arya A.S."/>
        </authorList>
    </citation>
    <scope>NUCLEOTIDE SEQUENCE [LARGE SCALE GENOMIC DNA]</scope>
    <source>
        <strain evidence="2 3">MEC069</strain>
    </source>
</reference>
<keyword evidence="1" id="KW-0472">Membrane</keyword>
<dbReference type="Proteomes" id="UP000298246">
    <property type="component" value="Unassembled WGS sequence"/>
</dbReference>
<keyword evidence="1" id="KW-1133">Transmembrane helix</keyword>
<dbReference type="AlphaFoldDB" id="A0A4Y8Q7Y1"/>
<dbReference type="EMBL" id="MYFO01000005">
    <property type="protein sequence ID" value="TFE90077.1"/>
    <property type="molecule type" value="Genomic_DNA"/>
</dbReference>
<keyword evidence="3" id="KW-1185">Reference proteome</keyword>
<protein>
    <submittedName>
        <fullName evidence="2">Uncharacterized protein</fullName>
    </submittedName>
</protein>
<evidence type="ECO:0000256" key="1">
    <source>
        <dbReference type="SAM" id="Phobius"/>
    </source>
</evidence>
<proteinExistence type="predicted"/>
<evidence type="ECO:0000313" key="3">
    <source>
        <dbReference type="Proteomes" id="UP000298246"/>
    </source>
</evidence>